<evidence type="ECO:0000313" key="1">
    <source>
        <dbReference type="EMBL" id="KAJ4436365.1"/>
    </source>
</evidence>
<sequence>MQLLYNTLKSSVSDFYIPTIRMERDLNQAHQVDQEKRAIYEPCIPYLSAKYNIPLFNWTLLNAENDRSTSHEVTERYFSVQISQLLDEKLTDRILSPESSL</sequence>
<protein>
    <submittedName>
        <fullName evidence="1">Uncharacterized protein</fullName>
    </submittedName>
</protein>
<organism evidence="1 2">
    <name type="scientific">Periplaneta americana</name>
    <name type="common">American cockroach</name>
    <name type="synonym">Blatta americana</name>
    <dbReference type="NCBI Taxonomy" id="6978"/>
    <lineage>
        <taxon>Eukaryota</taxon>
        <taxon>Metazoa</taxon>
        <taxon>Ecdysozoa</taxon>
        <taxon>Arthropoda</taxon>
        <taxon>Hexapoda</taxon>
        <taxon>Insecta</taxon>
        <taxon>Pterygota</taxon>
        <taxon>Neoptera</taxon>
        <taxon>Polyneoptera</taxon>
        <taxon>Dictyoptera</taxon>
        <taxon>Blattodea</taxon>
        <taxon>Blattoidea</taxon>
        <taxon>Blattidae</taxon>
        <taxon>Blattinae</taxon>
        <taxon>Periplaneta</taxon>
    </lineage>
</organism>
<keyword evidence="2" id="KW-1185">Reference proteome</keyword>
<name>A0ABQ8SSF5_PERAM</name>
<comment type="caution">
    <text evidence="1">The sequence shown here is derived from an EMBL/GenBank/DDBJ whole genome shotgun (WGS) entry which is preliminary data.</text>
</comment>
<dbReference type="EMBL" id="JAJSOF020000023">
    <property type="protein sequence ID" value="KAJ4436365.1"/>
    <property type="molecule type" value="Genomic_DNA"/>
</dbReference>
<reference evidence="1 2" key="1">
    <citation type="journal article" date="2022" name="Allergy">
        <title>Genome assembly and annotation of Periplaneta americana reveal a comprehensive cockroach allergen profile.</title>
        <authorList>
            <person name="Wang L."/>
            <person name="Xiong Q."/>
            <person name="Saelim N."/>
            <person name="Wang L."/>
            <person name="Nong W."/>
            <person name="Wan A.T."/>
            <person name="Shi M."/>
            <person name="Liu X."/>
            <person name="Cao Q."/>
            <person name="Hui J.H.L."/>
            <person name="Sookrung N."/>
            <person name="Leung T.F."/>
            <person name="Tungtrongchitr A."/>
            <person name="Tsui S.K.W."/>
        </authorList>
    </citation>
    <scope>NUCLEOTIDE SEQUENCE [LARGE SCALE GENOMIC DNA]</scope>
    <source>
        <strain evidence="1">PWHHKU_190912</strain>
    </source>
</reference>
<accession>A0ABQ8SSF5</accession>
<dbReference type="Proteomes" id="UP001148838">
    <property type="component" value="Unassembled WGS sequence"/>
</dbReference>
<evidence type="ECO:0000313" key="2">
    <source>
        <dbReference type="Proteomes" id="UP001148838"/>
    </source>
</evidence>
<gene>
    <name evidence="1" type="ORF">ANN_18997</name>
</gene>
<proteinExistence type="predicted"/>